<accession>A0ABP8RCK4</accession>
<comment type="caution">
    <text evidence="2">The sequence shown here is derived from an EMBL/GenBank/DDBJ whole genome shotgun (WGS) entry which is preliminary data.</text>
</comment>
<evidence type="ECO:0000313" key="3">
    <source>
        <dbReference type="Proteomes" id="UP001501417"/>
    </source>
</evidence>
<protein>
    <submittedName>
        <fullName evidence="2">Uncharacterized protein</fullName>
    </submittedName>
</protein>
<feature type="region of interest" description="Disordered" evidence="1">
    <location>
        <begin position="1"/>
        <end position="29"/>
    </location>
</feature>
<name>A0ABP8RCK4_9MYCO</name>
<dbReference type="Proteomes" id="UP001501417">
    <property type="component" value="Unassembled WGS sequence"/>
</dbReference>
<evidence type="ECO:0000256" key="1">
    <source>
        <dbReference type="SAM" id="MobiDB-lite"/>
    </source>
</evidence>
<organism evidence="2 3">
    <name type="scientific">Mycobacterium paraffinicum</name>
    <dbReference type="NCBI Taxonomy" id="53378"/>
    <lineage>
        <taxon>Bacteria</taxon>
        <taxon>Bacillati</taxon>
        <taxon>Actinomycetota</taxon>
        <taxon>Actinomycetes</taxon>
        <taxon>Mycobacteriales</taxon>
        <taxon>Mycobacteriaceae</taxon>
        <taxon>Mycobacterium</taxon>
    </lineage>
</organism>
<keyword evidence="3" id="KW-1185">Reference proteome</keyword>
<reference evidence="3" key="1">
    <citation type="journal article" date="2019" name="Int. J. Syst. Evol. Microbiol.">
        <title>The Global Catalogue of Microorganisms (GCM) 10K type strain sequencing project: providing services to taxonomists for standard genome sequencing and annotation.</title>
        <authorList>
            <consortium name="The Broad Institute Genomics Platform"/>
            <consortium name="The Broad Institute Genome Sequencing Center for Infectious Disease"/>
            <person name="Wu L."/>
            <person name="Ma J."/>
        </authorList>
    </citation>
    <scope>NUCLEOTIDE SEQUENCE [LARGE SCALE GENOMIC DNA]</scope>
    <source>
        <strain evidence="3">JCM 17782</strain>
    </source>
</reference>
<proteinExistence type="predicted"/>
<gene>
    <name evidence="2" type="ORF">GCM10023161_08830</name>
</gene>
<sequence length="97" mass="9114">MGPPIGGGGGPCCSAIIGGGPGGSGGPGGPALMIQAKAIAAMVPAAPISAPATPTPTTIGVEWRRGSRGGWAAGGGAGGWVSMSSFVVMAPEGRSWN</sequence>
<evidence type="ECO:0000313" key="2">
    <source>
        <dbReference type="EMBL" id="GAA4535390.1"/>
    </source>
</evidence>
<dbReference type="EMBL" id="BAABGF010000010">
    <property type="protein sequence ID" value="GAA4535390.1"/>
    <property type="molecule type" value="Genomic_DNA"/>
</dbReference>